<sequence length="110" mass="12082">MFSERDGAMERCYCGSLWGHLPCSGRSDWLFVSERNITQGIYSLFPLREEPALPLRGNQHFLSGGTSTSSQGEPALPLRVNQHFLSGGTSTSSQGEPTLPLRVNQHFLSG</sequence>
<name>A0AAN8B430_9TELE</name>
<gene>
    <name evidence="1" type="ORF">CesoFtcFv8_025094</name>
</gene>
<reference evidence="1 2" key="1">
    <citation type="journal article" date="2023" name="Mol. Biol. Evol.">
        <title>Genomics of Secondarily Temperate Adaptation in the Only Non-Antarctic Icefish.</title>
        <authorList>
            <person name="Rivera-Colon A.G."/>
            <person name="Rayamajhi N."/>
            <person name="Minhas B.F."/>
            <person name="Madrigal G."/>
            <person name="Bilyk K.T."/>
            <person name="Yoon V."/>
            <person name="Hune M."/>
            <person name="Gregory S."/>
            <person name="Cheng C.H.C."/>
            <person name="Catchen J.M."/>
        </authorList>
    </citation>
    <scope>NUCLEOTIDE SEQUENCE [LARGE SCALE GENOMIC DNA]</scope>
    <source>
        <strain evidence="1">JC2023a</strain>
    </source>
</reference>
<dbReference type="Proteomes" id="UP001335648">
    <property type="component" value="Unassembled WGS sequence"/>
</dbReference>
<organism evidence="1 2">
    <name type="scientific">Champsocephalus esox</name>
    <name type="common">pike icefish</name>
    <dbReference type="NCBI Taxonomy" id="159716"/>
    <lineage>
        <taxon>Eukaryota</taxon>
        <taxon>Metazoa</taxon>
        <taxon>Chordata</taxon>
        <taxon>Craniata</taxon>
        <taxon>Vertebrata</taxon>
        <taxon>Euteleostomi</taxon>
        <taxon>Actinopterygii</taxon>
        <taxon>Neopterygii</taxon>
        <taxon>Teleostei</taxon>
        <taxon>Neoteleostei</taxon>
        <taxon>Acanthomorphata</taxon>
        <taxon>Eupercaria</taxon>
        <taxon>Perciformes</taxon>
        <taxon>Notothenioidei</taxon>
        <taxon>Channichthyidae</taxon>
        <taxon>Champsocephalus</taxon>
    </lineage>
</organism>
<dbReference type="AlphaFoldDB" id="A0AAN8B430"/>
<protein>
    <submittedName>
        <fullName evidence="1">Uncharacterized protein</fullName>
    </submittedName>
</protein>
<accession>A0AAN8B430</accession>
<dbReference type="EMBL" id="JAULUE010002066">
    <property type="protein sequence ID" value="KAK5877604.1"/>
    <property type="molecule type" value="Genomic_DNA"/>
</dbReference>
<keyword evidence="2" id="KW-1185">Reference proteome</keyword>
<evidence type="ECO:0000313" key="2">
    <source>
        <dbReference type="Proteomes" id="UP001335648"/>
    </source>
</evidence>
<evidence type="ECO:0000313" key="1">
    <source>
        <dbReference type="EMBL" id="KAK5877604.1"/>
    </source>
</evidence>
<comment type="caution">
    <text evidence="1">The sequence shown here is derived from an EMBL/GenBank/DDBJ whole genome shotgun (WGS) entry which is preliminary data.</text>
</comment>
<proteinExistence type="predicted"/>